<organism evidence="1 2">
    <name type="scientific">Dermacentor silvarum</name>
    <name type="common">Tick</name>
    <dbReference type="NCBI Taxonomy" id="543639"/>
    <lineage>
        <taxon>Eukaryota</taxon>
        <taxon>Metazoa</taxon>
        <taxon>Ecdysozoa</taxon>
        <taxon>Arthropoda</taxon>
        <taxon>Chelicerata</taxon>
        <taxon>Arachnida</taxon>
        <taxon>Acari</taxon>
        <taxon>Parasitiformes</taxon>
        <taxon>Ixodida</taxon>
        <taxon>Ixodoidea</taxon>
        <taxon>Ixodidae</taxon>
        <taxon>Rhipicephalinae</taxon>
        <taxon>Dermacentor</taxon>
    </lineage>
</organism>
<proteinExistence type="predicted"/>
<sequence>MSDYDDDSDTGFPPEAPTEPQSDASEGVEVTTLQIDSTIIWEGELVFEQAGYADAFANLVAETVREMGSPRRLSASEQSDDDSYDEDDDEVKEDEDPLDAISRNDETIRRLEELVEQGEMMMAELQTAVVDLLVAARRPRLTARRRLGSRRAP</sequence>
<keyword evidence="2" id="KW-1185">Reference proteome</keyword>
<protein>
    <submittedName>
        <fullName evidence="1">Uncharacterized protein</fullName>
    </submittedName>
</protein>
<name>A0ACB8D8I8_DERSI</name>
<accession>A0ACB8D8I8</accession>
<comment type="caution">
    <text evidence="1">The sequence shown here is derived from an EMBL/GenBank/DDBJ whole genome shotgun (WGS) entry which is preliminary data.</text>
</comment>
<evidence type="ECO:0000313" key="2">
    <source>
        <dbReference type="Proteomes" id="UP000821865"/>
    </source>
</evidence>
<reference evidence="1" key="1">
    <citation type="submission" date="2020-05" db="EMBL/GenBank/DDBJ databases">
        <title>Large-scale comparative analyses of tick genomes elucidate their genetic diversity and vector capacities.</title>
        <authorList>
            <person name="Jia N."/>
            <person name="Wang J."/>
            <person name="Shi W."/>
            <person name="Du L."/>
            <person name="Sun Y."/>
            <person name="Zhan W."/>
            <person name="Jiang J."/>
            <person name="Wang Q."/>
            <person name="Zhang B."/>
            <person name="Ji P."/>
            <person name="Sakyi L.B."/>
            <person name="Cui X."/>
            <person name="Yuan T."/>
            <person name="Jiang B."/>
            <person name="Yang W."/>
            <person name="Lam T.T.-Y."/>
            <person name="Chang Q."/>
            <person name="Ding S."/>
            <person name="Wang X."/>
            <person name="Zhu J."/>
            <person name="Ruan X."/>
            <person name="Zhao L."/>
            <person name="Wei J."/>
            <person name="Que T."/>
            <person name="Du C."/>
            <person name="Cheng J."/>
            <person name="Dai P."/>
            <person name="Han X."/>
            <person name="Huang E."/>
            <person name="Gao Y."/>
            <person name="Liu J."/>
            <person name="Shao H."/>
            <person name="Ye R."/>
            <person name="Li L."/>
            <person name="Wei W."/>
            <person name="Wang X."/>
            <person name="Wang C."/>
            <person name="Yang T."/>
            <person name="Huo Q."/>
            <person name="Li W."/>
            <person name="Guo W."/>
            <person name="Chen H."/>
            <person name="Zhou L."/>
            <person name="Ni X."/>
            <person name="Tian J."/>
            <person name="Zhou Y."/>
            <person name="Sheng Y."/>
            <person name="Liu T."/>
            <person name="Pan Y."/>
            <person name="Xia L."/>
            <person name="Li J."/>
            <person name="Zhao F."/>
            <person name="Cao W."/>
        </authorList>
    </citation>
    <scope>NUCLEOTIDE SEQUENCE</scope>
    <source>
        <strain evidence="1">Dsil-2018</strain>
    </source>
</reference>
<evidence type="ECO:0000313" key="1">
    <source>
        <dbReference type="EMBL" id="KAH7960708.1"/>
    </source>
</evidence>
<gene>
    <name evidence="1" type="ORF">HPB49_022482</name>
</gene>
<dbReference type="Proteomes" id="UP000821865">
    <property type="component" value="Chromosome 3"/>
</dbReference>
<dbReference type="EMBL" id="CM023472">
    <property type="protein sequence ID" value="KAH7960708.1"/>
    <property type="molecule type" value="Genomic_DNA"/>
</dbReference>